<evidence type="ECO:0000259" key="9">
    <source>
        <dbReference type="SMART" id="SM00739"/>
    </source>
</evidence>
<dbReference type="InterPro" id="IPR001062">
    <property type="entry name" value="Transcrpt_antiterm_NusG"/>
</dbReference>
<dbReference type="InterPro" id="IPR015869">
    <property type="entry name" value="Transcrpt_antiterm_NusG_bac_CS"/>
</dbReference>
<dbReference type="HAMAP" id="MF_00948">
    <property type="entry name" value="NusG"/>
    <property type="match status" value="1"/>
</dbReference>
<comment type="similarity">
    <text evidence="5 7">Belongs to the NusG family.</text>
</comment>
<evidence type="ECO:0000256" key="2">
    <source>
        <dbReference type="ARBA" id="ARBA00022814"/>
    </source>
</evidence>
<reference evidence="10" key="1">
    <citation type="submission" date="2019-03" db="EMBL/GenBank/DDBJ databases">
        <title>Lake Tanganyika Metagenome-Assembled Genomes (MAGs).</title>
        <authorList>
            <person name="Tran P."/>
        </authorList>
    </citation>
    <scope>NUCLEOTIDE SEQUENCE</scope>
    <source>
        <strain evidence="10">K_DeepCast_65m_m2_066</strain>
    </source>
</reference>
<dbReference type="CDD" id="cd09891">
    <property type="entry name" value="NGN_Bact_1"/>
    <property type="match status" value="1"/>
</dbReference>
<dbReference type="GO" id="GO:0005829">
    <property type="term" value="C:cytosol"/>
    <property type="evidence" value="ECO:0007669"/>
    <property type="project" value="TreeGrafter"/>
</dbReference>
<keyword evidence="4 5" id="KW-0804">Transcription</keyword>
<dbReference type="NCBIfam" id="TIGR00922">
    <property type="entry name" value="nusG"/>
    <property type="match status" value="1"/>
</dbReference>
<evidence type="ECO:0000256" key="1">
    <source>
        <dbReference type="ARBA" id="ARBA00022472"/>
    </source>
</evidence>
<dbReference type="InterPro" id="IPR006645">
    <property type="entry name" value="NGN-like_dom"/>
</dbReference>
<gene>
    <name evidence="5 10" type="primary">nusG</name>
    <name evidence="10" type="ORF">FJZ47_10980</name>
</gene>
<dbReference type="Gene3D" id="2.30.30.30">
    <property type="match status" value="1"/>
</dbReference>
<dbReference type="InterPro" id="IPR043425">
    <property type="entry name" value="NusG-like"/>
</dbReference>
<dbReference type="AlphaFoldDB" id="A0A937VZZ3"/>
<dbReference type="GO" id="GO:0031564">
    <property type="term" value="P:transcription antitermination"/>
    <property type="evidence" value="ECO:0007669"/>
    <property type="project" value="UniProtKB-UniRule"/>
</dbReference>
<evidence type="ECO:0000313" key="11">
    <source>
        <dbReference type="Proteomes" id="UP000712673"/>
    </source>
</evidence>
<dbReference type="Proteomes" id="UP000712673">
    <property type="component" value="Unassembled WGS sequence"/>
</dbReference>
<dbReference type="SMART" id="SM00738">
    <property type="entry name" value="NGN"/>
    <property type="match status" value="1"/>
</dbReference>
<dbReference type="PRINTS" id="PR00338">
    <property type="entry name" value="NUSGTNSCPFCT"/>
</dbReference>
<name>A0A937VZZ3_UNCTE</name>
<dbReference type="InterPro" id="IPR005824">
    <property type="entry name" value="KOW"/>
</dbReference>
<dbReference type="CDD" id="cd06091">
    <property type="entry name" value="KOW_NusG"/>
    <property type="match status" value="1"/>
</dbReference>
<dbReference type="SUPFAM" id="SSF50104">
    <property type="entry name" value="Translation proteins SH3-like domain"/>
    <property type="match status" value="1"/>
</dbReference>
<keyword evidence="3 5" id="KW-0805">Transcription regulation</keyword>
<dbReference type="PANTHER" id="PTHR30265">
    <property type="entry name" value="RHO-INTERACTING TRANSCRIPTION TERMINATION FACTOR NUSG"/>
    <property type="match status" value="1"/>
</dbReference>
<evidence type="ECO:0000256" key="5">
    <source>
        <dbReference type="HAMAP-Rule" id="MF_00948"/>
    </source>
</evidence>
<evidence type="ECO:0000256" key="7">
    <source>
        <dbReference type="RuleBase" id="RU000538"/>
    </source>
</evidence>
<organism evidence="10 11">
    <name type="scientific">Tectimicrobiota bacterium</name>
    <dbReference type="NCBI Taxonomy" id="2528274"/>
    <lineage>
        <taxon>Bacteria</taxon>
        <taxon>Pseudomonadati</taxon>
        <taxon>Nitrospinota/Tectimicrobiota group</taxon>
        <taxon>Candidatus Tectimicrobiota</taxon>
    </lineage>
</organism>
<dbReference type="GO" id="GO:0006353">
    <property type="term" value="P:DNA-templated transcription termination"/>
    <property type="evidence" value="ECO:0007669"/>
    <property type="project" value="UniProtKB-UniRule"/>
</dbReference>
<feature type="domain" description="NusG-like N-terminal" evidence="8">
    <location>
        <begin position="2"/>
        <end position="110"/>
    </location>
</feature>
<evidence type="ECO:0000313" key="10">
    <source>
        <dbReference type="EMBL" id="MBM3224314.1"/>
    </source>
</evidence>
<dbReference type="Pfam" id="PF02357">
    <property type="entry name" value="NusG"/>
    <property type="match status" value="1"/>
</dbReference>
<feature type="domain" description="KOW" evidence="9">
    <location>
        <begin position="122"/>
        <end position="149"/>
    </location>
</feature>
<dbReference type="InterPro" id="IPR036735">
    <property type="entry name" value="NGN_dom_sf"/>
</dbReference>
<dbReference type="SUPFAM" id="SSF82679">
    <property type="entry name" value="N-utilization substance G protein NusG, N-terminal domain"/>
    <property type="match status" value="1"/>
</dbReference>
<comment type="caution">
    <text evidence="10">The sequence shown here is derived from an EMBL/GenBank/DDBJ whole genome shotgun (WGS) entry which is preliminary data.</text>
</comment>
<evidence type="ECO:0000256" key="6">
    <source>
        <dbReference type="NCBIfam" id="TIGR00922"/>
    </source>
</evidence>
<accession>A0A937VZZ3</accession>
<evidence type="ECO:0000256" key="4">
    <source>
        <dbReference type="ARBA" id="ARBA00023163"/>
    </source>
</evidence>
<dbReference type="PROSITE" id="PS01014">
    <property type="entry name" value="NUSG"/>
    <property type="match status" value="1"/>
</dbReference>
<comment type="function">
    <text evidence="5 7">Participates in transcription elongation, termination and antitermination.</text>
</comment>
<dbReference type="Gene3D" id="3.30.70.940">
    <property type="entry name" value="NusG, N-terminal domain"/>
    <property type="match status" value="1"/>
</dbReference>
<sequence length="176" mass="20092">MNRQWYVVHTYSGYENKVKTSLEERLNVLGLRERVGQILVPMEDVVEVKGGKRKVSSRKFFPGYLLIEAEMNDEIWYVIKDTPKVTGLLGGAKDPTPLSEEEVMQIQKHMRGEATEPRPKVLFELGENVRVIDGPFTNFTGVIKEVNPERGKLKVMVSIFGRSTPVELEFLQVELV</sequence>
<dbReference type="Pfam" id="PF00467">
    <property type="entry name" value="KOW"/>
    <property type="match status" value="1"/>
</dbReference>
<keyword evidence="2 5" id="KW-0889">Transcription antitermination</keyword>
<dbReference type="GO" id="GO:0006354">
    <property type="term" value="P:DNA-templated transcription elongation"/>
    <property type="evidence" value="ECO:0007669"/>
    <property type="project" value="UniProtKB-UniRule"/>
</dbReference>
<dbReference type="PANTHER" id="PTHR30265:SF2">
    <property type="entry name" value="TRANSCRIPTION TERMINATION_ANTITERMINATION PROTEIN NUSG"/>
    <property type="match status" value="1"/>
</dbReference>
<dbReference type="SMART" id="SM00739">
    <property type="entry name" value="KOW"/>
    <property type="match status" value="1"/>
</dbReference>
<dbReference type="GO" id="GO:0032784">
    <property type="term" value="P:regulation of DNA-templated transcription elongation"/>
    <property type="evidence" value="ECO:0007669"/>
    <property type="project" value="InterPro"/>
</dbReference>
<dbReference type="InterPro" id="IPR014722">
    <property type="entry name" value="Rib_uL2_dom2"/>
</dbReference>
<dbReference type="FunFam" id="2.30.30.30:FF:000002">
    <property type="entry name" value="Transcription termination/antitermination factor NusG"/>
    <property type="match status" value="1"/>
</dbReference>
<dbReference type="EMBL" id="VGLS01000297">
    <property type="protein sequence ID" value="MBM3224314.1"/>
    <property type="molecule type" value="Genomic_DNA"/>
</dbReference>
<keyword evidence="1 5" id="KW-0806">Transcription termination</keyword>
<protein>
    <recommendedName>
        <fullName evidence="5 6">Transcription termination/antitermination protein NusG</fullName>
    </recommendedName>
</protein>
<dbReference type="InterPro" id="IPR008991">
    <property type="entry name" value="Translation_prot_SH3-like_sf"/>
</dbReference>
<evidence type="ECO:0000259" key="8">
    <source>
        <dbReference type="SMART" id="SM00738"/>
    </source>
</evidence>
<evidence type="ECO:0000256" key="3">
    <source>
        <dbReference type="ARBA" id="ARBA00023015"/>
    </source>
</evidence>
<dbReference type="InterPro" id="IPR047050">
    <property type="entry name" value="NGN"/>
</dbReference>
<proteinExistence type="inferred from homology"/>